<organism evidence="3 4">
    <name type="scientific">Roseateles oligotrophus</name>
    <dbReference type="NCBI Taxonomy" id="1769250"/>
    <lineage>
        <taxon>Bacteria</taxon>
        <taxon>Pseudomonadati</taxon>
        <taxon>Pseudomonadota</taxon>
        <taxon>Betaproteobacteria</taxon>
        <taxon>Burkholderiales</taxon>
        <taxon>Sphaerotilaceae</taxon>
        <taxon>Roseateles</taxon>
    </lineage>
</organism>
<evidence type="ECO:0000313" key="4">
    <source>
        <dbReference type="Proteomes" id="UP001209701"/>
    </source>
</evidence>
<feature type="region of interest" description="Disordered" evidence="1">
    <location>
        <begin position="357"/>
        <end position="379"/>
    </location>
</feature>
<evidence type="ECO:0000256" key="1">
    <source>
        <dbReference type="SAM" id="MobiDB-lite"/>
    </source>
</evidence>
<reference evidence="3 4" key="1">
    <citation type="submission" date="2021-11" db="EMBL/GenBank/DDBJ databases">
        <authorList>
            <person name="Liang Q."/>
            <person name="Mou H."/>
            <person name="Liu Z."/>
        </authorList>
    </citation>
    <scope>NUCLEOTIDE SEQUENCE [LARGE SCALE GENOMIC DNA]</scope>
    <source>
        <strain evidence="3 4">CHU3</strain>
    </source>
</reference>
<keyword evidence="4" id="KW-1185">Reference proteome</keyword>
<feature type="compositionally biased region" description="Polar residues" evidence="1">
    <location>
        <begin position="359"/>
        <end position="370"/>
    </location>
</feature>
<dbReference type="InterPro" id="IPR039459">
    <property type="entry name" value="RepB-like_DNA_primase_dom"/>
</dbReference>
<evidence type="ECO:0000259" key="2">
    <source>
        <dbReference type="Pfam" id="PF16793"/>
    </source>
</evidence>
<dbReference type="RefSeq" id="WP_263569216.1">
    <property type="nucleotide sequence ID" value="NZ_JAJIRN010000001.1"/>
</dbReference>
<proteinExistence type="predicted"/>
<dbReference type="EMBL" id="JAJIRN010000001">
    <property type="protein sequence ID" value="MCV2366575.1"/>
    <property type="molecule type" value="Genomic_DNA"/>
</dbReference>
<name>A0ABT2YBV2_9BURK</name>
<dbReference type="Pfam" id="PF16793">
    <property type="entry name" value="RepB_primase"/>
    <property type="match status" value="1"/>
</dbReference>
<protein>
    <submittedName>
        <fullName evidence="3">RepB family DNA primase</fullName>
    </submittedName>
</protein>
<dbReference type="Proteomes" id="UP001209701">
    <property type="component" value="Unassembled WGS sequence"/>
</dbReference>
<comment type="caution">
    <text evidence="3">The sequence shown here is derived from an EMBL/GenBank/DDBJ whole genome shotgun (WGS) entry which is preliminary data.</text>
</comment>
<dbReference type="Gene3D" id="3.30.70.1790">
    <property type="entry name" value="RepB DNA-primase, N-terminal domain"/>
    <property type="match status" value="1"/>
</dbReference>
<feature type="domain" description="RepB-like DNA primase" evidence="2">
    <location>
        <begin position="234"/>
        <end position="322"/>
    </location>
</feature>
<evidence type="ECO:0000313" key="3">
    <source>
        <dbReference type="EMBL" id="MCV2366575.1"/>
    </source>
</evidence>
<sequence length="447" mass="48610">MTRIRIRRVDDEGHETLTSLSQGIGAVLRVLGASLASDVDSGAPIFIEEIAKRAFKQKRSTQNAVGQALALNLVRRKCQLTSILGRNPPLRYFLHPLLLAEAARPSAHKGPKLMFPRAWDDMSVAADGSTIEVRRAQLQAPSARPCLPHLPTLKQESVAADVDRYFDWLIDSCRLADHEPMFEIRGQRRKIDGKRGGTFTPPGIGETITTEGLKASAIHAALRAVGDGVELTFRLRSAEHPVLLIDDVDPANLSRLPWPGAVIETAPNNLQVTMVAQRPLSPQERLFAQRALRSMLEGDPGAVSGSQLRRFPGSVNRKPELSEAFVARLGALQKPLMPTAAQVDALIGAGREADGMNAASATSVDRQGSGQLKPANEPDQSSVEFGWVMHQLTRKSRRSDDELILELTAKAAGRRRHGMPPGHESHGQYASRTLCAAHLALSEVAGW</sequence>
<gene>
    <name evidence="3" type="ORF">LNV07_00465</name>
</gene>
<accession>A0ABT2YBV2</accession>